<dbReference type="InterPro" id="IPR011332">
    <property type="entry name" value="Ribosomal_zn-bd"/>
</dbReference>
<dbReference type="GO" id="GO:0015934">
    <property type="term" value="C:large ribosomal subunit"/>
    <property type="evidence" value="ECO:0007669"/>
    <property type="project" value="InterPro"/>
</dbReference>
<evidence type="ECO:0000256" key="5">
    <source>
        <dbReference type="HAMAP-Rule" id="MF_00340"/>
    </source>
</evidence>
<dbReference type="EMBL" id="CP001431">
    <property type="protein sequence ID" value="ACT69585.1"/>
    <property type="molecule type" value="Genomic_DNA"/>
</dbReference>
<evidence type="ECO:0000313" key="8">
    <source>
        <dbReference type="Proteomes" id="UP000001627"/>
    </source>
</evidence>
<evidence type="ECO:0000256" key="3">
    <source>
        <dbReference type="ARBA" id="ARBA00023274"/>
    </source>
</evidence>
<dbReference type="GO" id="GO:0003735">
    <property type="term" value="F:structural constituent of ribosome"/>
    <property type="evidence" value="ECO:0007669"/>
    <property type="project" value="InterPro"/>
</dbReference>
<name>C6V5B4_NEORI</name>
<dbReference type="HOGENOM" id="CLU_129084_2_0_5"/>
<dbReference type="InterPro" id="IPR044957">
    <property type="entry name" value="Ribosomal_bL32_bact"/>
</dbReference>
<evidence type="ECO:0000313" key="7">
    <source>
        <dbReference type="EMBL" id="ACT69585.1"/>
    </source>
</evidence>
<protein>
    <recommendedName>
        <fullName evidence="4 5">Large ribosomal subunit protein bL32</fullName>
    </recommendedName>
</protein>
<comment type="similarity">
    <text evidence="1 5">Belongs to the bacterial ribosomal protein bL32 family.</text>
</comment>
<reference evidence="7 8" key="1">
    <citation type="journal article" date="2009" name="Nucleic Acids Res.">
        <title>Analysis of complete genome sequence of Neorickettsia risticii: causative agent of Potomac horse fever.</title>
        <authorList>
            <person name="Lin M."/>
            <person name="Zhang C."/>
            <person name="Gibson K."/>
            <person name="Rikihisa Y."/>
        </authorList>
    </citation>
    <scope>NUCLEOTIDE SEQUENCE [LARGE SCALE GENOMIC DNA]</scope>
    <source>
        <strain evidence="7 8">Illinois</strain>
    </source>
</reference>
<dbReference type="InterPro" id="IPR002677">
    <property type="entry name" value="Ribosomal_bL32"/>
</dbReference>
<dbReference type="NCBIfam" id="TIGR01031">
    <property type="entry name" value="rpmF_bact"/>
    <property type="match status" value="1"/>
</dbReference>
<dbReference type="SUPFAM" id="SSF57829">
    <property type="entry name" value="Zn-binding ribosomal proteins"/>
    <property type="match status" value="1"/>
</dbReference>
<dbReference type="Proteomes" id="UP000001627">
    <property type="component" value="Chromosome"/>
</dbReference>
<dbReference type="Pfam" id="PF01783">
    <property type="entry name" value="Ribosomal_L32p"/>
    <property type="match status" value="1"/>
</dbReference>
<evidence type="ECO:0000256" key="4">
    <source>
        <dbReference type="ARBA" id="ARBA00035178"/>
    </source>
</evidence>
<sequence length="63" mass="7026">MPVPKRKTSPSRRGKRRSHDALRPENVVVNKTTGEFQRSHHVSLDGFYNGRRVLSPKGKAGSG</sequence>
<dbReference type="STRING" id="434131.NRI_0605"/>
<dbReference type="eggNOG" id="COG0333">
    <property type="taxonomic scope" value="Bacteria"/>
</dbReference>
<evidence type="ECO:0000256" key="1">
    <source>
        <dbReference type="ARBA" id="ARBA00008560"/>
    </source>
</evidence>
<dbReference type="OrthoDB" id="9801927at2"/>
<feature type="compositionally biased region" description="Basic residues" evidence="6">
    <location>
        <begin position="1"/>
        <end position="18"/>
    </location>
</feature>
<accession>C6V5B4</accession>
<evidence type="ECO:0000256" key="6">
    <source>
        <dbReference type="SAM" id="MobiDB-lite"/>
    </source>
</evidence>
<keyword evidence="8" id="KW-1185">Reference proteome</keyword>
<dbReference type="HAMAP" id="MF_00340">
    <property type="entry name" value="Ribosomal_bL32"/>
    <property type="match status" value="1"/>
</dbReference>
<dbReference type="Gene3D" id="1.20.5.640">
    <property type="entry name" value="Single helix bin"/>
    <property type="match status" value="1"/>
</dbReference>
<keyword evidence="2 5" id="KW-0689">Ribosomal protein</keyword>
<dbReference type="RefSeq" id="WP_015816472.1">
    <property type="nucleotide sequence ID" value="NC_013009.1"/>
</dbReference>
<dbReference type="KEGG" id="nri:NRI_0605"/>
<keyword evidence="3 5" id="KW-0687">Ribonucleoprotein</keyword>
<organism evidence="7 8">
    <name type="scientific">Neorickettsia risticii (strain Illinois)</name>
    <dbReference type="NCBI Taxonomy" id="434131"/>
    <lineage>
        <taxon>Bacteria</taxon>
        <taxon>Pseudomonadati</taxon>
        <taxon>Pseudomonadota</taxon>
        <taxon>Alphaproteobacteria</taxon>
        <taxon>Rickettsiales</taxon>
        <taxon>Anaplasmataceae</taxon>
        <taxon>Neorickettsia</taxon>
    </lineage>
</organism>
<dbReference type="PANTHER" id="PTHR35534">
    <property type="entry name" value="50S RIBOSOMAL PROTEIN L32"/>
    <property type="match status" value="1"/>
</dbReference>
<feature type="region of interest" description="Disordered" evidence="6">
    <location>
        <begin position="1"/>
        <end position="24"/>
    </location>
</feature>
<gene>
    <name evidence="5 7" type="primary">rpmF</name>
    <name evidence="7" type="ordered locus">NRI_0605</name>
</gene>
<evidence type="ECO:0000256" key="2">
    <source>
        <dbReference type="ARBA" id="ARBA00022980"/>
    </source>
</evidence>
<dbReference type="GO" id="GO:0006412">
    <property type="term" value="P:translation"/>
    <property type="evidence" value="ECO:0007669"/>
    <property type="project" value="UniProtKB-UniRule"/>
</dbReference>
<dbReference type="PANTHER" id="PTHR35534:SF1">
    <property type="entry name" value="LARGE RIBOSOMAL SUBUNIT PROTEIN BL32"/>
    <property type="match status" value="1"/>
</dbReference>
<dbReference type="AlphaFoldDB" id="C6V5B4"/>
<proteinExistence type="inferred from homology"/>